<evidence type="ECO:0000256" key="5">
    <source>
        <dbReference type="HAMAP-Rule" id="MF_00376"/>
    </source>
</evidence>
<keyword evidence="3 5" id="KW-0067">ATP-binding</keyword>
<feature type="binding site" evidence="5">
    <location>
        <begin position="10"/>
        <end position="15"/>
    </location>
    <ligand>
        <name>ATP</name>
        <dbReference type="ChEBI" id="CHEBI:30616"/>
    </ligand>
</feature>
<dbReference type="PANTHER" id="PTHR10695:SF46">
    <property type="entry name" value="BIFUNCTIONAL COENZYME A SYNTHASE-RELATED"/>
    <property type="match status" value="1"/>
</dbReference>
<protein>
    <recommendedName>
        <fullName evidence="5 6">Dephospho-CoA kinase</fullName>
        <ecNumber evidence="5 6">2.7.1.24</ecNumber>
    </recommendedName>
    <alternativeName>
        <fullName evidence="5">Dephosphocoenzyme A kinase</fullName>
    </alternativeName>
</protein>
<dbReference type="Proteomes" id="UP001257277">
    <property type="component" value="Unassembled WGS sequence"/>
</dbReference>
<gene>
    <name evidence="5 7" type="primary">coaE</name>
    <name evidence="7" type="ORF">RQM59_07340</name>
</gene>
<dbReference type="HAMAP" id="MF_00376">
    <property type="entry name" value="Dephospho_CoA_kinase"/>
    <property type="match status" value="1"/>
</dbReference>
<comment type="similarity">
    <text evidence="1 5">Belongs to the CoaE family.</text>
</comment>
<dbReference type="NCBIfam" id="TIGR00152">
    <property type="entry name" value="dephospho-CoA kinase"/>
    <property type="match status" value="1"/>
</dbReference>
<comment type="catalytic activity">
    <reaction evidence="5">
        <text>3'-dephospho-CoA + ATP = ADP + CoA + H(+)</text>
        <dbReference type="Rhea" id="RHEA:18245"/>
        <dbReference type="ChEBI" id="CHEBI:15378"/>
        <dbReference type="ChEBI" id="CHEBI:30616"/>
        <dbReference type="ChEBI" id="CHEBI:57287"/>
        <dbReference type="ChEBI" id="CHEBI:57328"/>
        <dbReference type="ChEBI" id="CHEBI:456216"/>
        <dbReference type="EC" id="2.7.1.24"/>
    </reaction>
</comment>
<dbReference type="Gene3D" id="3.40.50.300">
    <property type="entry name" value="P-loop containing nucleotide triphosphate hydrolases"/>
    <property type="match status" value="1"/>
</dbReference>
<name>A0ABU3LEN6_9FLAO</name>
<reference evidence="7 8" key="1">
    <citation type="submission" date="2023-09" db="EMBL/GenBank/DDBJ databases">
        <title>Novel taxa isolated from Blanes Bay.</title>
        <authorList>
            <person name="Rey-Velasco X."/>
            <person name="Lucena T."/>
        </authorList>
    </citation>
    <scope>NUCLEOTIDE SEQUENCE [LARGE SCALE GENOMIC DNA]</scope>
    <source>
        <strain evidence="7 8">S356</strain>
    </source>
</reference>
<keyword evidence="5 7" id="KW-0808">Transferase</keyword>
<organism evidence="7 8">
    <name type="scientific">Asprobacillus argus</name>
    <dbReference type="NCBI Taxonomy" id="3076534"/>
    <lineage>
        <taxon>Bacteria</taxon>
        <taxon>Pseudomonadati</taxon>
        <taxon>Bacteroidota</taxon>
        <taxon>Flavobacteriia</taxon>
        <taxon>Flavobacteriales</taxon>
        <taxon>Flavobacteriaceae</taxon>
        <taxon>Asprobacillus</taxon>
    </lineage>
</organism>
<dbReference type="InterPro" id="IPR001977">
    <property type="entry name" value="Depp_CoAkinase"/>
</dbReference>
<comment type="caution">
    <text evidence="7">The sequence shown here is derived from an EMBL/GenBank/DDBJ whole genome shotgun (WGS) entry which is preliminary data.</text>
</comment>
<comment type="pathway">
    <text evidence="5">Cofactor biosynthesis; coenzyme A biosynthesis; CoA from (R)-pantothenate: step 5/5.</text>
</comment>
<dbReference type="InterPro" id="IPR027417">
    <property type="entry name" value="P-loop_NTPase"/>
</dbReference>
<dbReference type="PANTHER" id="PTHR10695">
    <property type="entry name" value="DEPHOSPHO-COA KINASE-RELATED"/>
    <property type="match status" value="1"/>
</dbReference>
<proteinExistence type="inferred from homology"/>
<keyword evidence="5" id="KW-0963">Cytoplasm</keyword>
<evidence type="ECO:0000313" key="7">
    <source>
        <dbReference type="EMBL" id="MDT7832190.1"/>
    </source>
</evidence>
<evidence type="ECO:0000313" key="8">
    <source>
        <dbReference type="Proteomes" id="UP001257277"/>
    </source>
</evidence>
<dbReference type="PROSITE" id="PS51219">
    <property type="entry name" value="DPCK"/>
    <property type="match status" value="1"/>
</dbReference>
<comment type="function">
    <text evidence="5">Catalyzes the phosphorylation of the 3'-hydroxyl group of dephosphocoenzyme A to form coenzyme A.</text>
</comment>
<accession>A0ABU3LEN6</accession>
<dbReference type="RefSeq" id="WP_349241440.1">
    <property type="nucleotide sequence ID" value="NZ_JAVTTO010000002.1"/>
</dbReference>
<keyword evidence="8" id="KW-1185">Reference proteome</keyword>
<dbReference type="SUPFAM" id="SSF52540">
    <property type="entry name" value="P-loop containing nucleoside triphosphate hydrolases"/>
    <property type="match status" value="1"/>
</dbReference>
<dbReference type="CDD" id="cd02022">
    <property type="entry name" value="DPCK"/>
    <property type="match status" value="1"/>
</dbReference>
<dbReference type="Pfam" id="PF01121">
    <property type="entry name" value="CoaE"/>
    <property type="match status" value="1"/>
</dbReference>
<evidence type="ECO:0000256" key="4">
    <source>
        <dbReference type="ARBA" id="ARBA00022993"/>
    </source>
</evidence>
<dbReference type="GO" id="GO:0004140">
    <property type="term" value="F:dephospho-CoA kinase activity"/>
    <property type="evidence" value="ECO:0007669"/>
    <property type="project" value="UniProtKB-EC"/>
</dbReference>
<keyword evidence="2 5" id="KW-0547">Nucleotide-binding</keyword>
<keyword evidence="5 7" id="KW-0418">Kinase</keyword>
<keyword evidence="4 5" id="KW-0173">Coenzyme A biosynthesis</keyword>
<comment type="subcellular location">
    <subcellularLocation>
        <location evidence="5">Cytoplasm</location>
    </subcellularLocation>
</comment>
<dbReference type="EMBL" id="JAVTTO010000002">
    <property type="protein sequence ID" value="MDT7832190.1"/>
    <property type="molecule type" value="Genomic_DNA"/>
</dbReference>
<evidence type="ECO:0000256" key="3">
    <source>
        <dbReference type="ARBA" id="ARBA00022840"/>
    </source>
</evidence>
<evidence type="ECO:0000256" key="6">
    <source>
        <dbReference type="NCBIfam" id="TIGR00152"/>
    </source>
</evidence>
<evidence type="ECO:0000256" key="1">
    <source>
        <dbReference type="ARBA" id="ARBA00009018"/>
    </source>
</evidence>
<sequence>MVVGVTGGIGSGKSTVTGLFKEMDNVVLYIADKEAKKLMNHSSKIRQAVILEFGKESYKDGILNRAYLSECVFNNKEKLKRLNAIVHPEVHDHFGEFLKEHEKAIIIYENAILFEIGSDRFCDVIITVFTEEKERIRRVVERDNTTEKEVLDRIKNQWKDEKKIMLSNYIITNNFMNRLHSQVKQIHNILTKKMNYI</sequence>
<dbReference type="EC" id="2.7.1.24" evidence="5 6"/>
<evidence type="ECO:0000256" key="2">
    <source>
        <dbReference type="ARBA" id="ARBA00022741"/>
    </source>
</evidence>